<reference evidence="1 2" key="1">
    <citation type="submission" date="2018-11" db="EMBL/GenBank/DDBJ databases">
        <title>Deinococcus shelandsis sp. nov., isolated from South Shetland Islands soil of Antarctica.</title>
        <authorList>
            <person name="Tian J."/>
        </authorList>
    </citation>
    <scope>NUCLEOTIDE SEQUENCE [LARGE SCALE GENOMIC DNA]</scope>
    <source>
        <strain evidence="1 2">S14-83T</strain>
        <plasmid evidence="1 2">unnamed4</plasmid>
    </source>
</reference>
<accession>A0A3G8YUK5</accession>
<proteinExistence type="predicted"/>
<gene>
    <name evidence="1" type="ORF">EHF33_20495</name>
</gene>
<evidence type="ECO:0000313" key="2">
    <source>
        <dbReference type="Proteomes" id="UP000276417"/>
    </source>
</evidence>
<keyword evidence="1" id="KW-0614">Plasmid</keyword>
<dbReference type="Proteomes" id="UP000276417">
    <property type="component" value="Plasmid unnamed4"/>
</dbReference>
<geneLocation type="plasmid" evidence="1 2">
    <name>unnamed4</name>
</geneLocation>
<dbReference type="EMBL" id="CP034188">
    <property type="protein sequence ID" value="AZI45291.1"/>
    <property type="molecule type" value="Genomic_DNA"/>
</dbReference>
<name>A0A3G8YUK5_9DEIO</name>
<sequence length="63" mass="6646">MDSTIPTTQTAALAELFEINRELGYPASVDPRLAEKSGRAQYLIGLLDGVVAGGKWPAKKSAA</sequence>
<organism evidence="1 2">
    <name type="scientific">Deinococcus psychrotolerans</name>
    <dbReference type="NCBI Taxonomy" id="2489213"/>
    <lineage>
        <taxon>Bacteria</taxon>
        <taxon>Thermotogati</taxon>
        <taxon>Deinococcota</taxon>
        <taxon>Deinococci</taxon>
        <taxon>Deinococcales</taxon>
        <taxon>Deinococcaceae</taxon>
        <taxon>Deinococcus</taxon>
    </lineage>
</organism>
<dbReference type="AlphaFoldDB" id="A0A3G8YUK5"/>
<dbReference type="RefSeq" id="WP_124875753.1">
    <property type="nucleotide sequence ID" value="NZ_CP034188.1"/>
</dbReference>
<keyword evidence="2" id="KW-1185">Reference proteome</keyword>
<evidence type="ECO:0000313" key="1">
    <source>
        <dbReference type="EMBL" id="AZI45291.1"/>
    </source>
</evidence>
<dbReference type="KEGG" id="dph:EHF33_20495"/>
<protein>
    <submittedName>
        <fullName evidence="1">Uncharacterized protein</fullName>
    </submittedName>
</protein>